<dbReference type="PANTHER" id="PTHR37539:SF1">
    <property type="entry name" value="ER-BOUND OXYGENASE MPAB_MPAB'_RUBBER OXYGENASE CATALYTIC DOMAIN-CONTAINING PROTEIN"/>
    <property type="match status" value="1"/>
</dbReference>
<keyword evidence="4" id="KW-1185">Reference proteome</keyword>
<feature type="transmembrane region" description="Helical" evidence="1">
    <location>
        <begin position="449"/>
        <end position="473"/>
    </location>
</feature>
<dbReference type="PANTHER" id="PTHR37539">
    <property type="entry name" value="SECRETED PROTEIN-RELATED"/>
    <property type="match status" value="1"/>
</dbReference>
<comment type="caution">
    <text evidence="3">The sequence shown here is derived from an EMBL/GenBank/DDBJ whole genome shotgun (WGS) entry which is preliminary data.</text>
</comment>
<evidence type="ECO:0000313" key="4">
    <source>
        <dbReference type="Proteomes" id="UP000696485"/>
    </source>
</evidence>
<feature type="domain" description="ER-bound oxygenase mpaB/mpaB'/Rubber oxygenase catalytic" evidence="2">
    <location>
        <begin position="157"/>
        <end position="378"/>
    </location>
</feature>
<gene>
    <name evidence="3" type="ORF">BG006_007319</name>
</gene>
<dbReference type="Proteomes" id="UP000696485">
    <property type="component" value="Unassembled WGS sequence"/>
</dbReference>
<organism evidence="3 4">
    <name type="scientific">Podila minutissima</name>
    <dbReference type="NCBI Taxonomy" id="64525"/>
    <lineage>
        <taxon>Eukaryota</taxon>
        <taxon>Fungi</taxon>
        <taxon>Fungi incertae sedis</taxon>
        <taxon>Mucoromycota</taxon>
        <taxon>Mortierellomycotina</taxon>
        <taxon>Mortierellomycetes</taxon>
        <taxon>Mortierellales</taxon>
        <taxon>Mortierellaceae</taxon>
        <taxon>Podila</taxon>
    </lineage>
</organism>
<evidence type="ECO:0000256" key="1">
    <source>
        <dbReference type="SAM" id="Phobius"/>
    </source>
</evidence>
<proteinExistence type="predicted"/>
<keyword evidence="1" id="KW-0472">Membrane</keyword>
<reference evidence="3" key="1">
    <citation type="journal article" date="2020" name="Fungal Divers.">
        <title>Resolving the Mortierellaceae phylogeny through synthesis of multi-gene phylogenetics and phylogenomics.</title>
        <authorList>
            <person name="Vandepol N."/>
            <person name="Liber J."/>
            <person name="Desiro A."/>
            <person name="Na H."/>
            <person name="Kennedy M."/>
            <person name="Barry K."/>
            <person name="Grigoriev I.V."/>
            <person name="Miller A.N."/>
            <person name="O'Donnell K."/>
            <person name="Stajich J.E."/>
            <person name="Bonito G."/>
        </authorList>
    </citation>
    <scope>NUCLEOTIDE SEQUENCE</scope>
    <source>
        <strain evidence="3">NVP1</strain>
    </source>
</reference>
<dbReference type="InterPro" id="IPR018713">
    <property type="entry name" value="MPAB/Lcp_cat_dom"/>
</dbReference>
<evidence type="ECO:0000313" key="3">
    <source>
        <dbReference type="EMBL" id="KAF9336808.1"/>
    </source>
</evidence>
<keyword evidence="1" id="KW-0812">Transmembrane</keyword>
<dbReference type="EMBL" id="JAAAUY010000046">
    <property type="protein sequence ID" value="KAF9336808.1"/>
    <property type="molecule type" value="Genomic_DNA"/>
</dbReference>
<dbReference type="Pfam" id="PF09995">
    <property type="entry name" value="MPAB_Lcp_cat"/>
    <property type="match status" value="1"/>
</dbReference>
<sequence length="476" mass="54002">MSCPAGFASSRRAPFAATTETLVPGERFQWWDYDIVWTEKHFPASRLEPLRQVGDLLADNALAALDVKPGQNALAALREYTARPVEEQASDAPRLLMQQLMTVPDWVDWAQVQRGQEVYWKYVLFISHALLHFSLAGGFSIPKITKVLNSTGYLSGKRTKERVLETSQFILDVVHSLPTIQPGFGNKGWESIIQVRFLHTGVRARLSKISERAQCPSSNKYYNIQEHGVPINQEDLLATLFSFSNTMWRVMDARMGVHMTAQEREDYLHLWRYIGYMMGVVDTLAATTTPKRADACLESIVLHLTDPDDSSGKMCASLLHNMASPSRLSRLASRLGLPDPFKVHMALAEHLLGPAFWTVNGLPRMTRPYKVFNKLVRWLMLLELWMAKSLPWWARIRSPLIRESQHWLIAREIGRSRTQFELKVVPKDRAMMDDLADVVVRRQEGYGRLVVVVVWPKLLTAASAAVGVALVLAQWV</sequence>
<accession>A0A9P5SSE1</accession>
<name>A0A9P5SSE1_9FUNG</name>
<protein>
    <recommendedName>
        <fullName evidence="2">ER-bound oxygenase mpaB/mpaB'/Rubber oxygenase catalytic domain-containing protein</fullName>
    </recommendedName>
</protein>
<evidence type="ECO:0000259" key="2">
    <source>
        <dbReference type="Pfam" id="PF09995"/>
    </source>
</evidence>
<dbReference type="AlphaFoldDB" id="A0A9P5SSE1"/>
<dbReference type="InterPro" id="IPR037473">
    <property type="entry name" value="Lcp-like"/>
</dbReference>
<keyword evidence="1" id="KW-1133">Transmembrane helix</keyword>
<dbReference type="GO" id="GO:0016491">
    <property type="term" value="F:oxidoreductase activity"/>
    <property type="evidence" value="ECO:0007669"/>
    <property type="project" value="InterPro"/>
</dbReference>